<proteinExistence type="predicted"/>
<organism evidence="1 2">
    <name type="scientific">Citrullus colocynthis</name>
    <name type="common">colocynth</name>
    <dbReference type="NCBI Taxonomy" id="252529"/>
    <lineage>
        <taxon>Eukaryota</taxon>
        <taxon>Viridiplantae</taxon>
        <taxon>Streptophyta</taxon>
        <taxon>Embryophyta</taxon>
        <taxon>Tracheophyta</taxon>
        <taxon>Spermatophyta</taxon>
        <taxon>Magnoliopsida</taxon>
        <taxon>eudicotyledons</taxon>
        <taxon>Gunneridae</taxon>
        <taxon>Pentapetalae</taxon>
        <taxon>rosids</taxon>
        <taxon>fabids</taxon>
        <taxon>Cucurbitales</taxon>
        <taxon>Cucurbitaceae</taxon>
        <taxon>Benincaseae</taxon>
        <taxon>Citrullus</taxon>
    </lineage>
</organism>
<keyword evidence="2" id="KW-1185">Reference proteome</keyword>
<dbReference type="Proteomes" id="UP001642487">
    <property type="component" value="Chromosome 1"/>
</dbReference>
<name>A0ABP0XPA9_9ROSI</name>
<sequence length="77" mass="8877">MKLELLLNKDRRTALRLMGAAEFLQNDIANYSKKWEAGTYYRPSCNEAATNDGENIVRLYLAVVWDEQPCLHTINDT</sequence>
<evidence type="ECO:0000313" key="1">
    <source>
        <dbReference type="EMBL" id="CAK9308603.1"/>
    </source>
</evidence>
<accession>A0ABP0XPA9</accession>
<protein>
    <submittedName>
        <fullName evidence="1">Uncharacterized protein</fullName>
    </submittedName>
</protein>
<reference evidence="1 2" key="1">
    <citation type="submission" date="2024-03" db="EMBL/GenBank/DDBJ databases">
        <authorList>
            <person name="Gkanogiannis A."/>
            <person name="Becerra Lopez-Lavalle L."/>
        </authorList>
    </citation>
    <scope>NUCLEOTIDE SEQUENCE [LARGE SCALE GENOMIC DNA]</scope>
</reference>
<evidence type="ECO:0000313" key="2">
    <source>
        <dbReference type="Proteomes" id="UP001642487"/>
    </source>
</evidence>
<gene>
    <name evidence="1" type="ORF">CITCOLO1_LOCUS116</name>
</gene>
<dbReference type="EMBL" id="OZ021735">
    <property type="protein sequence ID" value="CAK9308603.1"/>
    <property type="molecule type" value="Genomic_DNA"/>
</dbReference>